<sequence>MIRIQVTNKDDKPRTWNVEPYGDEVVLAIDDVLSIESAHPVDMAFEVTLYLDSEVLWATADPDGHPLLPDDLKLNGVTLWPGFGGAGRVPSPAFVKRVSARFRQRFACCPRVRNEVIYVASGPLARVFRPVSYPE</sequence>
<dbReference type="STRING" id="112413.SAMN05421854_1011161"/>
<reference evidence="1 2" key="1">
    <citation type="submission" date="2016-10" db="EMBL/GenBank/DDBJ databases">
        <authorList>
            <person name="de Groot N.N."/>
        </authorList>
    </citation>
    <scope>NUCLEOTIDE SEQUENCE [LARGE SCALE GENOMIC DNA]</scope>
    <source>
        <strain evidence="1 2">DSM 44637</strain>
    </source>
</reference>
<accession>A0A1I5FJ49</accession>
<name>A0A1I5FJ49_9PSEU</name>
<protein>
    <submittedName>
        <fullName evidence="1">Uncharacterized protein</fullName>
    </submittedName>
</protein>
<dbReference type="Proteomes" id="UP000199137">
    <property type="component" value="Unassembled WGS sequence"/>
</dbReference>
<evidence type="ECO:0000313" key="1">
    <source>
        <dbReference type="EMBL" id="SFO23828.1"/>
    </source>
</evidence>
<dbReference type="AlphaFoldDB" id="A0A1I5FJ49"/>
<evidence type="ECO:0000313" key="2">
    <source>
        <dbReference type="Proteomes" id="UP000199137"/>
    </source>
</evidence>
<dbReference type="OrthoDB" id="4565051at2"/>
<dbReference type="EMBL" id="FOWC01000001">
    <property type="protein sequence ID" value="SFO23828.1"/>
    <property type="molecule type" value="Genomic_DNA"/>
</dbReference>
<proteinExistence type="predicted"/>
<dbReference type="RefSeq" id="WP_093572380.1">
    <property type="nucleotide sequence ID" value="NZ_FOWC01000001.1"/>
</dbReference>
<organism evidence="1 2">
    <name type="scientific">Amycolatopsis rubida</name>
    <dbReference type="NCBI Taxonomy" id="112413"/>
    <lineage>
        <taxon>Bacteria</taxon>
        <taxon>Bacillati</taxon>
        <taxon>Actinomycetota</taxon>
        <taxon>Actinomycetes</taxon>
        <taxon>Pseudonocardiales</taxon>
        <taxon>Pseudonocardiaceae</taxon>
        <taxon>Amycolatopsis</taxon>
    </lineage>
</organism>
<gene>
    <name evidence="1" type="ORF">SAMN05421854_1011161</name>
</gene>